<accession>X1T4X8</accession>
<protein>
    <submittedName>
        <fullName evidence="1">Uncharacterized protein</fullName>
    </submittedName>
</protein>
<reference evidence="1" key="1">
    <citation type="journal article" date="2014" name="Front. Microbiol.">
        <title>High frequency of phylogenetically diverse reductive dehalogenase-homologous genes in deep subseafloor sedimentary metagenomes.</title>
        <authorList>
            <person name="Kawai M."/>
            <person name="Futagami T."/>
            <person name="Toyoda A."/>
            <person name="Takaki Y."/>
            <person name="Nishi S."/>
            <person name="Hori S."/>
            <person name="Arai W."/>
            <person name="Tsubouchi T."/>
            <person name="Morono Y."/>
            <person name="Uchiyama I."/>
            <person name="Ito T."/>
            <person name="Fujiyama A."/>
            <person name="Inagaki F."/>
            <person name="Takami H."/>
        </authorList>
    </citation>
    <scope>NUCLEOTIDE SEQUENCE</scope>
    <source>
        <strain evidence="1">Expedition CK06-06</strain>
    </source>
</reference>
<feature type="non-terminal residue" evidence="1">
    <location>
        <position position="1"/>
    </location>
</feature>
<dbReference type="AlphaFoldDB" id="X1T4X8"/>
<gene>
    <name evidence="1" type="ORF">S12H4_12229</name>
</gene>
<proteinExistence type="predicted"/>
<comment type="caution">
    <text evidence="1">The sequence shown here is derived from an EMBL/GenBank/DDBJ whole genome shotgun (WGS) entry which is preliminary data.</text>
</comment>
<sequence length="111" mass="12239">PEEIFRETITSADTFYSRMVNWTEGKRILFKVESSLNWAVNIQIIGNIVDNTNLATDINGVLACSAKGNISVGLAWDDWHPYVGVRITAPPLPPAPFEPAGVLTIWAVVQE</sequence>
<name>X1T4X8_9ZZZZ</name>
<evidence type="ECO:0000313" key="1">
    <source>
        <dbReference type="EMBL" id="GAI82655.1"/>
    </source>
</evidence>
<dbReference type="EMBL" id="BARW01005731">
    <property type="protein sequence ID" value="GAI82655.1"/>
    <property type="molecule type" value="Genomic_DNA"/>
</dbReference>
<organism evidence="1">
    <name type="scientific">marine sediment metagenome</name>
    <dbReference type="NCBI Taxonomy" id="412755"/>
    <lineage>
        <taxon>unclassified sequences</taxon>
        <taxon>metagenomes</taxon>
        <taxon>ecological metagenomes</taxon>
    </lineage>
</organism>